<evidence type="ECO:0000259" key="2">
    <source>
        <dbReference type="PROSITE" id="PS51462"/>
    </source>
</evidence>
<proteinExistence type="predicted"/>
<organism evidence="3 4">
    <name type="scientific">Dactylosporangium fulvum</name>
    <dbReference type="NCBI Taxonomy" id="53359"/>
    <lineage>
        <taxon>Bacteria</taxon>
        <taxon>Bacillati</taxon>
        <taxon>Actinomycetota</taxon>
        <taxon>Actinomycetes</taxon>
        <taxon>Micromonosporales</taxon>
        <taxon>Micromonosporaceae</taxon>
        <taxon>Dactylosporangium</taxon>
    </lineage>
</organism>
<feature type="domain" description="Nudix hydrolase" evidence="2">
    <location>
        <begin position="39"/>
        <end position="174"/>
    </location>
</feature>
<dbReference type="Pfam" id="PF00293">
    <property type="entry name" value="NUDIX"/>
    <property type="match status" value="1"/>
</dbReference>
<protein>
    <submittedName>
        <fullName evidence="3">NUDIX hydrolase</fullName>
    </submittedName>
</protein>
<gene>
    <name evidence="3" type="ORF">Dfulv_36410</name>
</gene>
<dbReference type="PANTHER" id="PTHR11839:SF31">
    <property type="entry name" value="ADP-RIBOSE PYROPHOSPHATASE"/>
    <property type="match status" value="1"/>
</dbReference>
<dbReference type="SUPFAM" id="SSF55811">
    <property type="entry name" value="Nudix"/>
    <property type="match status" value="1"/>
</dbReference>
<reference evidence="3" key="2">
    <citation type="submission" date="2022-09" db="EMBL/GenBank/DDBJ databases">
        <title>Biosynthetic gene clusters of Dactylosporangioum fulvum.</title>
        <authorList>
            <person name="Caradec T."/>
        </authorList>
    </citation>
    <scope>NUCLEOTIDE SEQUENCE</scope>
    <source>
        <strain evidence="3">NRRL B-16292</strain>
    </source>
</reference>
<name>A0ABY5VUU4_9ACTN</name>
<evidence type="ECO:0000256" key="1">
    <source>
        <dbReference type="ARBA" id="ARBA00022801"/>
    </source>
</evidence>
<dbReference type="RefSeq" id="WP_259858373.1">
    <property type="nucleotide sequence ID" value="NZ_BAAAST010000043.1"/>
</dbReference>
<dbReference type="InterPro" id="IPR015797">
    <property type="entry name" value="NUDIX_hydrolase-like_dom_sf"/>
</dbReference>
<keyword evidence="4" id="KW-1185">Reference proteome</keyword>
<reference evidence="3" key="1">
    <citation type="submission" date="2021-04" db="EMBL/GenBank/DDBJ databases">
        <authorList>
            <person name="Hartkoorn R.C."/>
            <person name="Beaudoing E."/>
            <person name="Hot D."/>
        </authorList>
    </citation>
    <scope>NUCLEOTIDE SEQUENCE</scope>
    <source>
        <strain evidence="3">NRRL B-16292</strain>
    </source>
</reference>
<dbReference type="Proteomes" id="UP001059617">
    <property type="component" value="Chromosome"/>
</dbReference>
<keyword evidence="1 3" id="KW-0378">Hydrolase</keyword>
<dbReference type="PANTHER" id="PTHR11839">
    <property type="entry name" value="UDP/ADP-SUGAR PYROPHOSPHATASE"/>
    <property type="match status" value="1"/>
</dbReference>
<sequence length="196" mass="21460">MTNTYEVRSHVERLRNRVFSIVTDEVVMPGGDVAARDYMVHVGAVGVVALDADGRVALVRQYRPAVQQVLWELPAGLIDVPGEPLVDAAARELAEEADLVAARWDLLTEVHTTPGCSNEKIRLFLAREIASVPAEDRHERTHEEADLELHWIDLDEAVRMALSGEITNAACLVGVLGAAHARDRGWSTLRPASDAV</sequence>
<evidence type="ECO:0000313" key="3">
    <source>
        <dbReference type="EMBL" id="UWP80611.1"/>
    </source>
</evidence>
<dbReference type="GO" id="GO:0016787">
    <property type="term" value="F:hydrolase activity"/>
    <property type="evidence" value="ECO:0007669"/>
    <property type="project" value="UniProtKB-KW"/>
</dbReference>
<dbReference type="Gene3D" id="3.90.79.10">
    <property type="entry name" value="Nucleoside Triphosphate Pyrophosphohydrolase"/>
    <property type="match status" value="1"/>
</dbReference>
<evidence type="ECO:0000313" key="4">
    <source>
        <dbReference type="Proteomes" id="UP001059617"/>
    </source>
</evidence>
<dbReference type="InterPro" id="IPR000086">
    <property type="entry name" value="NUDIX_hydrolase_dom"/>
</dbReference>
<dbReference type="EMBL" id="CP073720">
    <property type="protein sequence ID" value="UWP80611.1"/>
    <property type="molecule type" value="Genomic_DNA"/>
</dbReference>
<accession>A0ABY5VUU4</accession>
<dbReference type="PROSITE" id="PS51462">
    <property type="entry name" value="NUDIX"/>
    <property type="match status" value="1"/>
</dbReference>